<comment type="caution">
    <text evidence="2">The sequence shown here is derived from an EMBL/GenBank/DDBJ whole genome shotgun (WGS) entry which is preliminary data.</text>
</comment>
<dbReference type="Pfam" id="PF03354">
    <property type="entry name" value="TerL_ATPase"/>
    <property type="match status" value="1"/>
</dbReference>
<reference evidence="2 3" key="1">
    <citation type="submission" date="2019-01" db="EMBL/GenBank/DDBJ databases">
        <authorList>
            <person name="Chen W.-M."/>
        </authorList>
    </citation>
    <scope>NUCLEOTIDE SEQUENCE [LARGE SCALE GENOMIC DNA]</scope>
    <source>
        <strain evidence="2 3">CCP-6</strain>
    </source>
</reference>
<dbReference type="Gene3D" id="3.40.50.300">
    <property type="entry name" value="P-loop containing nucleotide triphosphate hydrolases"/>
    <property type="match status" value="1"/>
</dbReference>
<dbReference type="PANTHER" id="PTHR41287:SF1">
    <property type="entry name" value="PROTEIN YMFN"/>
    <property type="match status" value="1"/>
</dbReference>
<name>A0A437MPT6_9PROT</name>
<gene>
    <name evidence="2" type="ORF">EOD42_03000</name>
</gene>
<sequence>MRWSTACPDWERRIIKGESLIPFPPLFPTEAHEAMRIFEDLLIVDAPGSPRIGDACRPWVLDFARAVFGSYDAQSGRRLIREYFLSVAKKNAKSTIAAGIMLTALLRNWRESGEFMILAPTIEIANNSFGPAHDMIRKDEELQKLLDVSTHERLIRHRNTKATLKVVAAADDTVGGKKTIGLLVDEVWQFGLKPNASSMLREAMGGHASRPEGFAIYLTTQSSQPPAGVYKEKLDYFRDVRDGLIDDNASLPVLYEFPESMLKAGQHRVADNFYITNPNLGASVDLPFLLREMAKAERVGEAELNDFLAKHLNVQIGQNMRNGRWAGADHWPSSVDASITLETIMARCDVITVAVDGGGLDDLLGLCVLGKDRVTDRWLSWVRAWVHPVALARRKSIASELADYAKAGDLVMVDTIGQDVREVADLIARIRNAGKLGGIGLDPYGIGDIPAELRARGIEGDTQYDGQPGPLVMGIPQGWKINAAIKTAERGLAAGTIAHADQALMSWCVGNAKAEAKGNATSITKQMAGTGKIDPLIAFFMAVEVMTRNPEPVAKSFWETMAPEEA</sequence>
<dbReference type="AlphaFoldDB" id="A0A437MPT6"/>
<evidence type="ECO:0000313" key="3">
    <source>
        <dbReference type="Proteomes" id="UP000282957"/>
    </source>
</evidence>
<organism evidence="2 3">
    <name type="scientific">Rhodovarius crocodyli</name>
    <dbReference type="NCBI Taxonomy" id="1979269"/>
    <lineage>
        <taxon>Bacteria</taxon>
        <taxon>Pseudomonadati</taxon>
        <taxon>Pseudomonadota</taxon>
        <taxon>Alphaproteobacteria</taxon>
        <taxon>Acetobacterales</taxon>
        <taxon>Roseomonadaceae</taxon>
        <taxon>Rhodovarius</taxon>
    </lineage>
</organism>
<evidence type="ECO:0000313" key="2">
    <source>
        <dbReference type="EMBL" id="RVT99663.1"/>
    </source>
</evidence>
<dbReference type="InterPro" id="IPR005021">
    <property type="entry name" value="Terminase_largesu-like"/>
</dbReference>
<proteinExistence type="predicted"/>
<dbReference type="InterPro" id="IPR046461">
    <property type="entry name" value="TerL_ATPase"/>
</dbReference>
<dbReference type="Proteomes" id="UP000282957">
    <property type="component" value="Unassembled WGS sequence"/>
</dbReference>
<feature type="domain" description="Terminase large subunit-like ATPase" evidence="1">
    <location>
        <begin position="66"/>
        <end position="208"/>
    </location>
</feature>
<accession>A0A437MPT6</accession>
<dbReference type="PANTHER" id="PTHR41287">
    <property type="match status" value="1"/>
</dbReference>
<evidence type="ECO:0000259" key="1">
    <source>
        <dbReference type="Pfam" id="PF03354"/>
    </source>
</evidence>
<keyword evidence="3" id="KW-1185">Reference proteome</keyword>
<dbReference type="OrthoDB" id="9760250at2"/>
<dbReference type="InterPro" id="IPR027417">
    <property type="entry name" value="P-loop_NTPase"/>
</dbReference>
<dbReference type="EMBL" id="SACL01000001">
    <property type="protein sequence ID" value="RVT99663.1"/>
    <property type="molecule type" value="Genomic_DNA"/>
</dbReference>
<protein>
    <submittedName>
        <fullName evidence="2">Terminase large subunit</fullName>
    </submittedName>
</protein>